<protein>
    <submittedName>
        <fullName evidence="1">Uncharacterized protein</fullName>
    </submittedName>
</protein>
<dbReference type="EMBL" id="CAADEW010000005">
    <property type="protein sequence ID" value="VFJ43762.1"/>
    <property type="molecule type" value="Genomic_DNA"/>
</dbReference>
<dbReference type="AlphaFoldDB" id="A0A450RXB5"/>
<accession>A0A450RXB5</accession>
<name>A0A450RXB5_9GAMM</name>
<organism evidence="1">
    <name type="scientific">Candidatus Kentrum sp. FW</name>
    <dbReference type="NCBI Taxonomy" id="2126338"/>
    <lineage>
        <taxon>Bacteria</taxon>
        <taxon>Pseudomonadati</taxon>
        <taxon>Pseudomonadota</taxon>
        <taxon>Gammaproteobacteria</taxon>
        <taxon>Candidatus Kentrum</taxon>
    </lineage>
</organism>
<proteinExistence type="predicted"/>
<gene>
    <name evidence="1" type="ORF">BECKFW1821A_GA0114235_100512</name>
</gene>
<evidence type="ECO:0000313" key="1">
    <source>
        <dbReference type="EMBL" id="VFJ43762.1"/>
    </source>
</evidence>
<reference evidence="1" key="1">
    <citation type="submission" date="2019-02" db="EMBL/GenBank/DDBJ databases">
        <authorList>
            <person name="Gruber-Vodicka R. H."/>
            <person name="Seah K. B. B."/>
        </authorList>
    </citation>
    <scope>NUCLEOTIDE SEQUENCE</scope>
    <source>
        <strain evidence="1">BECK_BZ15</strain>
    </source>
</reference>
<sequence length="113" mass="12767">MSNRAIEPLQHPPLWLRPKATATHEQIGRIEKLAWIADGRLFQIQDTFPTYYTLHDREYTATPKKAPTPPARFAGHSPTPCHMAIFSHPAGNPMAAVSALSFDSNSFSRLRQW</sequence>